<protein>
    <submittedName>
        <fullName evidence="4">Hydantoinase/oxoprolinase family protein</fullName>
    </submittedName>
</protein>
<dbReference type="SUPFAM" id="SSF53067">
    <property type="entry name" value="Actin-like ATPase domain"/>
    <property type="match status" value="1"/>
</dbReference>
<dbReference type="KEGG" id="nbg:DV706_21435"/>
<dbReference type="GO" id="GO:0005829">
    <property type="term" value="C:cytosol"/>
    <property type="evidence" value="ECO:0007669"/>
    <property type="project" value="TreeGrafter"/>
</dbReference>
<proteinExistence type="predicted"/>
<dbReference type="AlphaFoldDB" id="A0A4D6HSX7"/>
<dbReference type="PANTHER" id="PTHR11365">
    <property type="entry name" value="5-OXOPROLINASE RELATED"/>
    <property type="match status" value="1"/>
</dbReference>
<dbReference type="EMBL" id="CP031309">
    <property type="protein sequence ID" value="QCC57079.1"/>
    <property type="molecule type" value="Genomic_DNA"/>
</dbReference>
<dbReference type="GO" id="GO:0017168">
    <property type="term" value="F:5-oxoprolinase (ATP-hydrolyzing) activity"/>
    <property type="evidence" value="ECO:0007669"/>
    <property type="project" value="TreeGrafter"/>
</dbReference>
<dbReference type="InterPro" id="IPR043129">
    <property type="entry name" value="ATPase_NBD"/>
</dbReference>
<evidence type="ECO:0000313" key="4">
    <source>
        <dbReference type="EMBL" id="QCC57079.1"/>
    </source>
</evidence>
<evidence type="ECO:0000313" key="5">
    <source>
        <dbReference type="Proteomes" id="UP000296822"/>
    </source>
</evidence>
<dbReference type="GeneID" id="39853847"/>
<dbReference type="PANTHER" id="PTHR11365:SF23">
    <property type="entry name" value="HYPOTHETICAL 5-OXOPROLINASE (EUROFUNG)-RELATED"/>
    <property type="match status" value="1"/>
</dbReference>
<feature type="domain" description="Hydantoinase A/oxoprolinase" evidence="1">
    <location>
        <begin position="212"/>
        <end position="503"/>
    </location>
</feature>
<feature type="domain" description="Hydantoinase/oxoprolinase N-terminal" evidence="2">
    <location>
        <begin position="13"/>
        <end position="191"/>
    </location>
</feature>
<feature type="domain" description="Acetophenone carboxylase-like C-terminal" evidence="3">
    <location>
        <begin position="518"/>
        <end position="687"/>
    </location>
</feature>
<evidence type="ECO:0000259" key="1">
    <source>
        <dbReference type="Pfam" id="PF01968"/>
    </source>
</evidence>
<dbReference type="Pfam" id="PF19278">
    <property type="entry name" value="Hydant_A_C"/>
    <property type="match status" value="1"/>
</dbReference>
<accession>A0A4D6HSX7</accession>
<dbReference type="InterPro" id="IPR008040">
    <property type="entry name" value="Hydant_A_N"/>
</dbReference>
<dbReference type="GO" id="GO:0006749">
    <property type="term" value="P:glutathione metabolic process"/>
    <property type="evidence" value="ECO:0007669"/>
    <property type="project" value="TreeGrafter"/>
</dbReference>
<dbReference type="Pfam" id="PF05378">
    <property type="entry name" value="Hydant_A_N"/>
    <property type="match status" value="1"/>
</dbReference>
<dbReference type="InterPro" id="IPR045079">
    <property type="entry name" value="Oxoprolinase-like"/>
</dbReference>
<dbReference type="Proteomes" id="UP000296822">
    <property type="component" value="Plasmid unnamed4"/>
</dbReference>
<dbReference type="InterPro" id="IPR002821">
    <property type="entry name" value="Hydantoinase_A"/>
</dbReference>
<reference evidence="4 5" key="1">
    <citation type="journal article" date="2019" name="Nat. Commun.">
        <title>A new type of DNA phosphorothioation-based antiviral system in archaea.</title>
        <authorList>
            <person name="Xiong L."/>
            <person name="Liu S."/>
            <person name="Chen S."/>
            <person name="Xiao Y."/>
            <person name="Zhu B."/>
            <person name="Gao Y."/>
            <person name="Zhang Y."/>
            <person name="Chen B."/>
            <person name="Luo J."/>
            <person name="Deng Z."/>
            <person name="Chen X."/>
            <person name="Wang L."/>
            <person name="Chen S."/>
        </authorList>
    </citation>
    <scope>NUCLEOTIDE SEQUENCE [LARGE SCALE GENOMIC DNA]</scope>
    <source>
        <strain evidence="4 5">JCM 10635</strain>
        <plasmid evidence="4 5">unnamed4</plasmid>
    </source>
</reference>
<gene>
    <name evidence="4" type="ORF">DV706_21435</name>
</gene>
<dbReference type="Pfam" id="PF01968">
    <property type="entry name" value="Hydantoinase_A"/>
    <property type="match status" value="1"/>
</dbReference>
<name>A0A4D6HSX7_9EURY</name>
<geneLocation type="plasmid" evidence="4 5">
    <name>unnamed4</name>
</geneLocation>
<dbReference type="InterPro" id="IPR049517">
    <property type="entry name" value="ACX-like_C"/>
</dbReference>
<keyword evidence="4" id="KW-0614">Plasmid</keyword>
<dbReference type="RefSeq" id="WP_006068092.1">
    <property type="nucleotide sequence ID" value="NZ_CP031309.1"/>
</dbReference>
<evidence type="ECO:0000259" key="2">
    <source>
        <dbReference type="Pfam" id="PF05378"/>
    </source>
</evidence>
<sequence length="699" mass="76065">MVSKSTGSSSETRVGVDVGGTNTDVILVTEDDEFTFKTPSTTDPSQSTLTGIVEVCQLAGIEPADVDQILHGTTVATNALIEHEGAKTGLLTTDGFRDVLHIGRHRKPHSFSLQQTISWQEQPIVKRRHRKEITERVYPPGDVVIPLDEDAVLKETGDLVADGVESIAVCYLHSYLNREHEDRTKELIHEQFPDVSVSTSSEVVAQFREFERFTTTAINARLEPVMSTYLTRLSDGLADEGFDAEVLIMQSNGGMASVQNVAERPVTTLVSGPAAGVLSAAFEGEHVDEPNLVMLDMGGTSADISVVPGRVLERDPRDSTVGGYPTITPMLDIETIGAGGGSIAWFDDAMGFNVGPKSAGANPGPACYARGNDQPTTTDAQVVLGRIDPDSFLGGNLDLEPERSRDALQTQLCDRTDQAQFETPEQAALATLEVANTNMYRAIREQTVQRGYDPREYTMVAFGGAGPMHGASIAEKLEVSTVLVPPSPGIASARGLLTGNVKYDYQQTVSSPLEEVDGEFIEAAFERLEARGREQLERDEIDSARWEFRSSVDCLYDGQGYELNIDFDGTDGDWHARLRERFEKRHEAEYGHYFEADPVELLNVRVTAIGNVESYTPPEIAADGALEAAKTTESTIVFGTPDTPKELTVPRYEREKLAAGTEIDGPAIVDEFDSTVVVNPDWTATVEANGSIILTTEKR</sequence>
<organism evidence="4 5">
    <name type="scientific">Natronorubrum bangense</name>
    <dbReference type="NCBI Taxonomy" id="61858"/>
    <lineage>
        <taxon>Archaea</taxon>
        <taxon>Methanobacteriati</taxon>
        <taxon>Methanobacteriota</taxon>
        <taxon>Stenosarchaea group</taxon>
        <taxon>Halobacteria</taxon>
        <taxon>Halobacteriales</taxon>
        <taxon>Natrialbaceae</taxon>
        <taxon>Natronorubrum</taxon>
    </lineage>
</organism>
<evidence type="ECO:0000259" key="3">
    <source>
        <dbReference type="Pfam" id="PF19278"/>
    </source>
</evidence>